<dbReference type="PANTHER" id="PTHR30632:SF14">
    <property type="entry name" value="TUNGSTATE_MOLYBDATE_CHROMATE-BINDING PROTEIN MODA"/>
    <property type="match status" value="1"/>
</dbReference>
<reference evidence="5 6" key="1">
    <citation type="submission" date="2018-08" db="EMBL/GenBank/DDBJ databases">
        <title>Thalassotalea euphylliae genome.</title>
        <authorList>
            <person name="Summers S."/>
            <person name="Rice S.A."/>
            <person name="Freckelton M.L."/>
            <person name="Nedved B.T."/>
            <person name="Hadfield M.G."/>
        </authorList>
    </citation>
    <scope>NUCLEOTIDE SEQUENCE [LARGE SCALE GENOMIC DNA]</scope>
    <source>
        <strain evidence="5 6">H1</strain>
    </source>
</reference>
<dbReference type="Proteomes" id="UP000256478">
    <property type="component" value="Unassembled WGS sequence"/>
</dbReference>
<dbReference type="PANTHER" id="PTHR30632">
    <property type="entry name" value="MOLYBDATE-BINDING PERIPLASMIC PROTEIN"/>
    <property type="match status" value="1"/>
</dbReference>
<dbReference type="SUPFAM" id="SSF53850">
    <property type="entry name" value="Periplasmic binding protein-like II"/>
    <property type="match status" value="1"/>
</dbReference>
<evidence type="ECO:0000256" key="4">
    <source>
        <dbReference type="SAM" id="Phobius"/>
    </source>
</evidence>
<dbReference type="InterPro" id="IPR005950">
    <property type="entry name" value="ModA"/>
</dbReference>
<evidence type="ECO:0000256" key="1">
    <source>
        <dbReference type="ARBA" id="ARBA00009175"/>
    </source>
</evidence>
<comment type="caution">
    <text evidence="5">The sequence shown here is derived from an EMBL/GenBank/DDBJ whole genome shotgun (WGS) entry which is preliminary data.</text>
</comment>
<comment type="similarity">
    <text evidence="1">Belongs to the bacterial solute-binding protein ModA family.</text>
</comment>
<keyword evidence="4" id="KW-0812">Transmembrane</keyword>
<keyword evidence="4" id="KW-0472">Membrane</keyword>
<feature type="transmembrane region" description="Helical" evidence="4">
    <location>
        <begin position="81"/>
        <end position="101"/>
    </location>
</feature>
<dbReference type="GO" id="GO:0046872">
    <property type="term" value="F:metal ion binding"/>
    <property type="evidence" value="ECO:0007669"/>
    <property type="project" value="UniProtKB-KW"/>
</dbReference>
<evidence type="ECO:0000256" key="2">
    <source>
        <dbReference type="ARBA" id="ARBA00022723"/>
    </source>
</evidence>
<evidence type="ECO:0000256" key="3">
    <source>
        <dbReference type="ARBA" id="ARBA00022729"/>
    </source>
</evidence>
<evidence type="ECO:0000313" key="6">
    <source>
        <dbReference type="Proteomes" id="UP000256478"/>
    </source>
</evidence>
<dbReference type="NCBIfam" id="TIGR01256">
    <property type="entry name" value="modA"/>
    <property type="match status" value="1"/>
</dbReference>
<dbReference type="GO" id="GO:0030973">
    <property type="term" value="F:molybdate ion binding"/>
    <property type="evidence" value="ECO:0007669"/>
    <property type="project" value="TreeGrafter"/>
</dbReference>
<dbReference type="RefSeq" id="WP_116006924.1">
    <property type="nucleotide sequence ID" value="NZ_QUOU01000001.1"/>
</dbReference>
<proteinExistence type="inferred from homology"/>
<accession>A0A3E0TMS7</accession>
<dbReference type="GO" id="GO:0015689">
    <property type="term" value="P:molybdate ion transport"/>
    <property type="evidence" value="ECO:0007669"/>
    <property type="project" value="InterPro"/>
</dbReference>
<keyword evidence="3" id="KW-0732">Signal</keyword>
<dbReference type="Gene3D" id="3.40.190.10">
    <property type="entry name" value="Periplasmic binding protein-like II"/>
    <property type="match status" value="2"/>
</dbReference>
<dbReference type="InterPro" id="IPR050682">
    <property type="entry name" value="ModA/WtpA"/>
</dbReference>
<gene>
    <name evidence="5" type="primary">modA</name>
    <name evidence="5" type="ORF">DXX93_03970</name>
</gene>
<protein>
    <submittedName>
        <fullName evidence="5">Molybdate ABC transporter substrate-binding protein</fullName>
    </submittedName>
</protein>
<dbReference type="Pfam" id="PF13531">
    <property type="entry name" value="SBP_bac_11"/>
    <property type="match status" value="1"/>
</dbReference>
<evidence type="ECO:0000313" key="5">
    <source>
        <dbReference type="EMBL" id="REL25798.1"/>
    </source>
</evidence>
<keyword evidence="2" id="KW-0479">Metal-binding</keyword>
<name>A0A3E0TMS7_9GAMM</name>
<dbReference type="AlphaFoldDB" id="A0A3E0TMS7"/>
<keyword evidence="4" id="KW-1133">Transmembrane helix</keyword>
<organism evidence="5 6">
    <name type="scientific">Thalassotalea euphylliae</name>
    <dbReference type="NCBI Taxonomy" id="1655234"/>
    <lineage>
        <taxon>Bacteria</taxon>
        <taxon>Pseudomonadati</taxon>
        <taxon>Pseudomonadota</taxon>
        <taxon>Gammaproteobacteria</taxon>
        <taxon>Alteromonadales</taxon>
        <taxon>Colwelliaceae</taxon>
        <taxon>Thalassotalea</taxon>
    </lineage>
</organism>
<sequence length="366" mass="39416">MTLVKVIKKKLLLGLSANSGEFQRNGNSLLSDNYLRNDNDLCNGKQGFMVIKALISALAHASASLKATRPKQRTLSTKPTASLLPATVLGVILPLLTVFVATHATAQTVLRAAVASNFTASAQQLAKPFEQTHKVKIHWISGASGGLYQQIRHGAPFDVFFSADKERPARLVNEGFVDAATLAPYAIGQLAIYSANNASLTANDLATSDVLSKPFAAKRIALANPDTAPYGKAAKSWLEKQGLWQHYRTKVIVGSNVSQTFQQTHSGAVDFGFVAVSQLIAHNITASKITLDDQYMLSQYAGVVTRSKQQALAKQLIAYFRAPAQQSKLEALGYLPVTLTAKTLPAQTLPAQQNKASTWNSTKELP</sequence>
<dbReference type="EMBL" id="QUOU01000001">
    <property type="protein sequence ID" value="REL25798.1"/>
    <property type="molecule type" value="Genomic_DNA"/>
</dbReference>